<organism evidence="2 3">
    <name type="scientific">Halobacteriovorax marinus</name>
    <dbReference type="NCBI Taxonomy" id="97084"/>
    <lineage>
        <taxon>Bacteria</taxon>
        <taxon>Pseudomonadati</taxon>
        <taxon>Bdellovibrionota</taxon>
        <taxon>Bacteriovoracia</taxon>
        <taxon>Bacteriovoracales</taxon>
        <taxon>Halobacteriovoraceae</taxon>
        <taxon>Halobacteriovorax</taxon>
    </lineage>
</organism>
<keyword evidence="1" id="KW-0732">Signal</keyword>
<protein>
    <recommendedName>
        <fullName evidence="4">Lipoprotein</fullName>
    </recommendedName>
</protein>
<evidence type="ECO:0000313" key="3">
    <source>
        <dbReference type="Proteomes" id="UP000196531"/>
    </source>
</evidence>
<dbReference type="PROSITE" id="PS51257">
    <property type="entry name" value="PROKAR_LIPOPROTEIN"/>
    <property type="match status" value="1"/>
</dbReference>
<sequence length="1371" mass="158237">MSILKKIVYLLTAILVLSCFKQDVPEVSSDVPRTVRDFDQLKACSNVSYFEGFLERNNLLNLFVCSSWDLKFTKMFQALLDIPEENWNDLVRPIDAIFFADRGRRDRFINYYRDLDRDGALDDLGRVLTALTDTNYYDGLNHLFICADEPENVVCDSRDMRVSKEEVKNFFDFLNRDPKMLLELSFVIDHFHNALIGRSENLRREINKFNNTDFFNSLRTITISKFAEKYLSGLTDSDLRLIRRFFSTMDSSQDLTWIKSWLTNDSVNSEYLYELLSIPVHSEKQLVRDVKVLNSLYVNAVLCTAGDLELQIDIKDLVNNTLGYLKTNEVTKFYDSLLLASESIKYARPVCPEITDAQGQINYWEYSQQRNVNHTLDLGNALNYSTKLVSKEQTIEFLKYIIDLVEADYPYLMSAISGELFNIGNELNRVVLENSEPFYGIVLDIFKNSDDQIFKSGAVLLNEVFNENMSPDIAAWSKVWLFWNKTEQNFLFNFVDRHLDVGTDYVRLFSFYSLFMKEISQAWPTLREGYIKDEETKEQTYQAFKKASSIFHGEDILDDYKKFFSRDHVLKLLSIITSGQNYNASRIASLNLSYKSEFDQLPKRNFSLDVSGSSVGEKVSECVNAITEHDSLYSLIKNYPENCKSINSGYVLDDLTQGMDVLIGKFENQFPDQSVDHFFELGGLLSPEMTIWAIANAVSVNAQYKKHDRDIGDAFNFIEKYLYQFGEEGKKGYQLVKQGIDFLIDWMPGDEEKSFRNGLISEFVINKEKFGDIFDNSSLYLNDYDQWILGYRKTQYIEDEKYKCENFLNTNVGKNICPEKPAVKKYLKLLTKQLTTVFEESEGHPLEHILDAALPEGGVYIPLDERDAKKKRLTLLETFNYLFDLTDKNLAVNRTLVKHRKSLDHDKEKYELTTSERIDLVIREVAFGHNYLGVQYLNAVVKGEKYNKIVKSKKTLMQTCVRLPWLKCGKRMTKNETRMAKNALWAYDGLIDVNNGNDREKRLKYGKYMSAFLYSLVASSALDSQEVTFWPMDDKELKKHNGVALGYFSQIASFSNMGRVVHDRVGRTREQLETFVSKKQFLRVNDLILGGANPAELKSTLTQMVNILRDEDGEVPLDDIVDWIADLNYQDMRSLEELVSKTLYISTFLGSEKFVLGSGDSEKFKKNTVYESLYIATKFLRDYDLLKLGFPNESKLKSLISPALTVVSFLYDKLSDKSSRNNYWLLLNSAYAAIRESFYVRGGVELVTKNIIKPGKIDKGYSLVNNVHEYLTTIHSDGFSEMAEHLSIIQDADVGSDILWDYIGKTTVRSICDIESSECVENKTFDELHRLLILTSKGSNLKDFLDWFLIEKKESILKTSSDFFPFIKVKK</sequence>
<evidence type="ECO:0008006" key="4">
    <source>
        <dbReference type="Google" id="ProtNLM"/>
    </source>
</evidence>
<evidence type="ECO:0000313" key="2">
    <source>
        <dbReference type="EMBL" id="OUR93044.1"/>
    </source>
</evidence>
<dbReference type="EMBL" id="MAAO01000016">
    <property type="protein sequence ID" value="OUR93044.1"/>
    <property type="molecule type" value="Genomic_DNA"/>
</dbReference>
<feature type="signal peptide" evidence="1">
    <location>
        <begin position="1"/>
        <end position="21"/>
    </location>
</feature>
<gene>
    <name evidence="2" type="ORF">A9Q84_21305</name>
</gene>
<name>A0A1Y5F1N0_9BACT</name>
<dbReference type="Proteomes" id="UP000196531">
    <property type="component" value="Unassembled WGS sequence"/>
</dbReference>
<comment type="caution">
    <text evidence="2">The sequence shown here is derived from an EMBL/GenBank/DDBJ whole genome shotgun (WGS) entry which is preliminary data.</text>
</comment>
<feature type="chain" id="PRO_5012870499" description="Lipoprotein" evidence="1">
    <location>
        <begin position="22"/>
        <end position="1371"/>
    </location>
</feature>
<proteinExistence type="predicted"/>
<accession>A0A1Y5F1N0</accession>
<evidence type="ECO:0000256" key="1">
    <source>
        <dbReference type="SAM" id="SignalP"/>
    </source>
</evidence>
<reference evidence="3" key="1">
    <citation type="journal article" date="2017" name="Proc. Natl. Acad. Sci. U.S.A.">
        <title>Simulation of Deepwater Horizon oil plume reveals substrate specialization within a complex community of hydrocarbon-degraders.</title>
        <authorList>
            <person name="Hu P."/>
            <person name="Dubinsky E.A."/>
            <person name="Probst A.J."/>
            <person name="Wang J."/>
            <person name="Sieber C.M.K."/>
            <person name="Tom L.M."/>
            <person name="Gardinali P."/>
            <person name="Banfield J.F."/>
            <person name="Atlas R.M."/>
            <person name="Andersen G.L."/>
        </authorList>
    </citation>
    <scope>NUCLEOTIDE SEQUENCE [LARGE SCALE GENOMIC DNA]</scope>
</reference>